<dbReference type="Pfam" id="PF00221">
    <property type="entry name" value="Lyase_aromatic"/>
    <property type="match status" value="1"/>
</dbReference>
<name>A0A381NVN4_9ZZZZ</name>
<proteinExistence type="predicted"/>
<dbReference type="AlphaFoldDB" id="A0A381NVN4"/>
<accession>A0A381NVN4</accession>
<evidence type="ECO:0000313" key="1">
    <source>
        <dbReference type="EMBL" id="SUZ58672.1"/>
    </source>
</evidence>
<dbReference type="GO" id="GO:0003824">
    <property type="term" value="F:catalytic activity"/>
    <property type="evidence" value="ECO:0007669"/>
    <property type="project" value="InterPro"/>
</dbReference>
<dbReference type="InterPro" id="IPR008948">
    <property type="entry name" value="L-Aspartase-like"/>
</dbReference>
<dbReference type="Gene3D" id="1.10.275.10">
    <property type="entry name" value="Fumarase/aspartase (N-terminal domain)"/>
    <property type="match status" value="1"/>
</dbReference>
<dbReference type="SUPFAM" id="SSF48557">
    <property type="entry name" value="L-aspartase-like"/>
    <property type="match status" value="1"/>
</dbReference>
<organism evidence="1">
    <name type="scientific">marine metagenome</name>
    <dbReference type="NCBI Taxonomy" id="408172"/>
    <lineage>
        <taxon>unclassified sequences</taxon>
        <taxon>metagenomes</taxon>
        <taxon>ecological metagenomes</taxon>
    </lineage>
</organism>
<reference evidence="1" key="1">
    <citation type="submission" date="2018-05" db="EMBL/GenBank/DDBJ databases">
        <authorList>
            <person name="Lanie J.A."/>
            <person name="Ng W.-L."/>
            <person name="Kazmierczak K.M."/>
            <person name="Andrzejewski T.M."/>
            <person name="Davidsen T.M."/>
            <person name="Wayne K.J."/>
            <person name="Tettelin H."/>
            <person name="Glass J.I."/>
            <person name="Rusch D."/>
            <person name="Podicherti R."/>
            <person name="Tsui H.-C.T."/>
            <person name="Winkler M.E."/>
        </authorList>
    </citation>
    <scope>NUCLEOTIDE SEQUENCE</scope>
</reference>
<dbReference type="EMBL" id="UINC01000633">
    <property type="protein sequence ID" value="SUZ58672.1"/>
    <property type="molecule type" value="Genomic_DNA"/>
</dbReference>
<gene>
    <name evidence="1" type="ORF">METZ01_LOCUS11526</name>
</gene>
<sequence>MSAVSISSKIYTDKEFPTSFKDQVTVWIERNAQEAVKSSHKRLADILARGDKIYEINTGFGKLIQITTGESDQKELQLNLFTKLCSKS</sequence>
<protein>
    <submittedName>
        <fullName evidence="1">Uncharacterized protein</fullName>
    </submittedName>
</protein>
<dbReference type="InterPro" id="IPR024083">
    <property type="entry name" value="Fumarase/histidase_N"/>
</dbReference>
<dbReference type="InterPro" id="IPR001106">
    <property type="entry name" value="Aromatic_Lyase"/>
</dbReference>